<feature type="compositionally biased region" description="Polar residues" evidence="1">
    <location>
        <begin position="63"/>
        <end position="74"/>
    </location>
</feature>
<feature type="region of interest" description="Disordered" evidence="1">
    <location>
        <begin position="24"/>
        <end position="89"/>
    </location>
</feature>
<dbReference type="Proteomes" id="UP000075882">
    <property type="component" value="Unassembled WGS sequence"/>
</dbReference>
<dbReference type="VEuPathDB" id="VectorBase:ACON2_031655"/>
<dbReference type="AlphaFoldDB" id="A0A8W7PMH2"/>
<dbReference type="EnsemblMetazoa" id="ACOM034533-RA">
    <property type="protein sequence ID" value="ACOM034533-PA.1"/>
    <property type="gene ID" value="ACOM034533"/>
</dbReference>
<protein>
    <submittedName>
        <fullName evidence="2">Uncharacterized protein</fullName>
    </submittedName>
</protein>
<accession>A0A8W7PMH2</accession>
<reference evidence="2" key="1">
    <citation type="submission" date="2022-08" db="UniProtKB">
        <authorList>
            <consortium name="EnsemblMetazoa"/>
        </authorList>
    </citation>
    <scope>IDENTIFICATION</scope>
</reference>
<organism evidence="2">
    <name type="scientific">Anopheles coluzzii</name>
    <name type="common">African malaria mosquito</name>
    <dbReference type="NCBI Taxonomy" id="1518534"/>
    <lineage>
        <taxon>Eukaryota</taxon>
        <taxon>Metazoa</taxon>
        <taxon>Ecdysozoa</taxon>
        <taxon>Arthropoda</taxon>
        <taxon>Hexapoda</taxon>
        <taxon>Insecta</taxon>
        <taxon>Pterygota</taxon>
        <taxon>Neoptera</taxon>
        <taxon>Endopterygota</taxon>
        <taxon>Diptera</taxon>
        <taxon>Nematocera</taxon>
        <taxon>Culicoidea</taxon>
        <taxon>Culicidae</taxon>
        <taxon>Anophelinae</taxon>
        <taxon>Anopheles</taxon>
    </lineage>
</organism>
<evidence type="ECO:0000313" key="2">
    <source>
        <dbReference type="EnsemblMetazoa" id="ACOM034533-PA.1"/>
    </source>
</evidence>
<name>A0A8W7PMH2_ANOCL</name>
<evidence type="ECO:0000256" key="1">
    <source>
        <dbReference type="SAM" id="MobiDB-lite"/>
    </source>
</evidence>
<feature type="compositionally biased region" description="Polar residues" evidence="1">
    <location>
        <begin position="32"/>
        <end position="44"/>
    </location>
</feature>
<sequence>MFSSPVVAQSNTVVSSPSMNGALNVNAANNNHTGLGQTGQSATGNLKMDSSMGQMTPMAPLALSQSMDSVNTASNEEEEDTPPSAPDLEARFDTIAQSMKHGMGMERREFNCALESFKGAILDPPMVDVLRRLIRWM</sequence>
<proteinExistence type="predicted"/>